<dbReference type="InterPro" id="IPR011993">
    <property type="entry name" value="PH-like_dom_sf"/>
</dbReference>
<dbReference type="SMART" id="SM00233">
    <property type="entry name" value="PH"/>
    <property type="match status" value="1"/>
</dbReference>
<feature type="domain" description="PH" evidence="1">
    <location>
        <begin position="18"/>
        <end position="118"/>
    </location>
</feature>
<dbReference type="AlphaFoldDB" id="A0A8S1HN22"/>
<dbReference type="Pfam" id="PF00169">
    <property type="entry name" value="PH"/>
    <property type="match status" value="1"/>
</dbReference>
<dbReference type="Proteomes" id="UP000835052">
    <property type="component" value="Unassembled WGS sequence"/>
</dbReference>
<dbReference type="EMBL" id="CAJGYM010000093">
    <property type="protein sequence ID" value="CAD6197384.1"/>
    <property type="molecule type" value="Genomic_DNA"/>
</dbReference>
<evidence type="ECO:0000313" key="3">
    <source>
        <dbReference type="Proteomes" id="UP000835052"/>
    </source>
</evidence>
<organism evidence="2 3">
    <name type="scientific">Caenorhabditis auriculariae</name>
    <dbReference type="NCBI Taxonomy" id="2777116"/>
    <lineage>
        <taxon>Eukaryota</taxon>
        <taxon>Metazoa</taxon>
        <taxon>Ecdysozoa</taxon>
        <taxon>Nematoda</taxon>
        <taxon>Chromadorea</taxon>
        <taxon>Rhabditida</taxon>
        <taxon>Rhabditina</taxon>
        <taxon>Rhabditomorpha</taxon>
        <taxon>Rhabditoidea</taxon>
        <taxon>Rhabditidae</taxon>
        <taxon>Peloderinae</taxon>
        <taxon>Caenorhabditis</taxon>
    </lineage>
</organism>
<dbReference type="PROSITE" id="PS50003">
    <property type="entry name" value="PH_DOMAIN"/>
    <property type="match status" value="1"/>
</dbReference>
<name>A0A8S1HN22_9PELO</name>
<evidence type="ECO:0000259" key="1">
    <source>
        <dbReference type="PROSITE" id="PS50003"/>
    </source>
</evidence>
<dbReference type="Gene3D" id="2.30.29.30">
    <property type="entry name" value="Pleckstrin-homology domain (PH domain)/Phosphotyrosine-binding domain (PTB)"/>
    <property type="match status" value="1"/>
</dbReference>
<sequence length="144" mass="16637">MLGNANSLCRLGSDSTFERRFAGSLQLQQDFRWRPAYGVLKANLLFLYNRAEEEQNQGAPFLLLIIEDCFIELCDENKIGKDFTFEIKFKTTGRSFVFAAEDFKSLGRWVSLLTISPMDYIQLSKQSFSEQIEQGQIRTLETKQ</sequence>
<evidence type="ECO:0000313" key="2">
    <source>
        <dbReference type="EMBL" id="CAD6197384.1"/>
    </source>
</evidence>
<protein>
    <recommendedName>
        <fullName evidence="1">PH domain-containing protein</fullName>
    </recommendedName>
</protein>
<dbReference type="SUPFAM" id="SSF50729">
    <property type="entry name" value="PH domain-like"/>
    <property type="match status" value="1"/>
</dbReference>
<gene>
    <name evidence="2" type="ORF">CAUJ_LOCUS13293</name>
</gene>
<keyword evidence="3" id="KW-1185">Reference proteome</keyword>
<accession>A0A8S1HN22</accession>
<reference evidence="2" key="1">
    <citation type="submission" date="2020-10" db="EMBL/GenBank/DDBJ databases">
        <authorList>
            <person name="Kikuchi T."/>
        </authorList>
    </citation>
    <scope>NUCLEOTIDE SEQUENCE</scope>
    <source>
        <strain evidence="2">NKZ352</strain>
    </source>
</reference>
<dbReference type="OrthoDB" id="74412at2759"/>
<comment type="caution">
    <text evidence="2">The sequence shown here is derived from an EMBL/GenBank/DDBJ whole genome shotgun (WGS) entry which is preliminary data.</text>
</comment>
<dbReference type="InterPro" id="IPR001849">
    <property type="entry name" value="PH_domain"/>
</dbReference>
<proteinExistence type="predicted"/>